<dbReference type="KEGG" id="pbk:Back11_56570"/>
<proteinExistence type="predicted"/>
<dbReference type="Pfam" id="PF07833">
    <property type="entry name" value="Cu_amine_oxidN1"/>
    <property type="match status" value="1"/>
</dbReference>
<keyword evidence="4" id="KW-1185">Reference proteome</keyword>
<dbReference type="Pfam" id="PF08305">
    <property type="entry name" value="NPCBM"/>
    <property type="match status" value="1"/>
</dbReference>
<evidence type="ECO:0000313" key="4">
    <source>
        <dbReference type="Proteomes" id="UP000275368"/>
    </source>
</evidence>
<dbReference type="Gene3D" id="3.30.457.10">
    <property type="entry name" value="Copper amine oxidase-like, N-terminal domain"/>
    <property type="match status" value="1"/>
</dbReference>
<dbReference type="SUPFAM" id="SSF55383">
    <property type="entry name" value="Copper amine oxidase, domain N"/>
    <property type="match status" value="1"/>
</dbReference>
<evidence type="ECO:0000259" key="1">
    <source>
        <dbReference type="Pfam" id="PF07833"/>
    </source>
</evidence>
<dbReference type="OrthoDB" id="366502at2"/>
<dbReference type="SUPFAM" id="SSF49785">
    <property type="entry name" value="Galactose-binding domain-like"/>
    <property type="match status" value="1"/>
</dbReference>
<dbReference type="AlphaFoldDB" id="A0A3G9J188"/>
<dbReference type="InterPro" id="IPR036582">
    <property type="entry name" value="Mao_N_sf"/>
</dbReference>
<dbReference type="InterPro" id="IPR008979">
    <property type="entry name" value="Galactose-bd-like_sf"/>
</dbReference>
<dbReference type="Gene3D" id="2.60.120.1060">
    <property type="entry name" value="NPCBM/NEW2 domain"/>
    <property type="match status" value="1"/>
</dbReference>
<evidence type="ECO:0000259" key="2">
    <source>
        <dbReference type="Pfam" id="PF08305"/>
    </source>
</evidence>
<sequence length="249" mass="27159">MKFIKNKSQFISGVVVGGLLFGAVGAFAAGGQMIEVFYNVKNIKINNVSKMPSESKPFVKDGVTFVPLRFVAEGLGQAVKWDGKTQTVLIGETGEENVTYLGNGITAMNFQTSRGGGYSSIIDGTEYDKGGDGAKKMPKDIAGNEYSDYSTAWSYEDTTIEYPLNGKYKKFKATIGIPYDYRENTTTGKLEISVDGTLFKTIKLEPGKFSENIELDVSHANKMAFKLSDDESGSSKYIVVGIYKGRLTN</sequence>
<evidence type="ECO:0000313" key="3">
    <source>
        <dbReference type="EMBL" id="BBH24312.1"/>
    </source>
</evidence>
<dbReference type="EMBL" id="AP019308">
    <property type="protein sequence ID" value="BBH24312.1"/>
    <property type="molecule type" value="Genomic_DNA"/>
</dbReference>
<dbReference type="InterPro" id="IPR038637">
    <property type="entry name" value="NPCBM_sf"/>
</dbReference>
<dbReference type="InterPro" id="IPR012854">
    <property type="entry name" value="Cu_amine_oxidase-like_N"/>
</dbReference>
<accession>A0A3G9J188</accession>
<feature type="domain" description="Glycosyl hydrolase family 98 putative carbohydrate-binding module" evidence="2">
    <location>
        <begin position="158"/>
        <end position="234"/>
    </location>
</feature>
<dbReference type="RefSeq" id="WP_125664438.1">
    <property type="nucleotide sequence ID" value="NZ_AP019308.1"/>
</dbReference>
<gene>
    <name evidence="3" type="ORF">Back11_56570</name>
</gene>
<organism evidence="3 4">
    <name type="scientific">Paenibacillus baekrokdamisoli</name>
    <dbReference type="NCBI Taxonomy" id="1712516"/>
    <lineage>
        <taxon>Bacteria</taxon>
        <taxon>Bacillati</taxon>
        <taxon>Bacillota</taxon>
        <taxon>Bacilli</taxon>
        <taxon>Bacillales</taxon>
        <taxon>Paenibacillaceae</taxon>
        <taxon>Paenibacillus</taxon>
    </lineage>
</organism>
<name>A0A3G9J188_9BACL</name>
<protein>
    <submittedName>
        <fullName evidence="3">Uncharacterized protein</fullName>
    </submittedName>
</protein>
<dbReference type="InterPro" id="IPR013222">
    <property type="entry name" value="Glyco_hyd_98_carb-bd"/>
</dbReference>
<feature type="domain" description="Copper amine oxidase-like N-terminal" evidence="1">
    <location>
        <begin position="34"/>
        <end position="90"/>
    </location>
</feature>
<dbReference type="Proteomes" id="UP000275368">
    <property type="component" value="Chromosome"/>
</dbReference>
<reference evidence="3 4" key="1">
    <citation type="submission" date="2018-11" db="EMBL/GenBank/DDBJ databases">
        <title>Complete genome sequence of Paenibacillus baekrokdamisoli strain KCTC 33723.</title>
        <authorList>
            <person name="Kang S.W."/>
            <person name="Lee K.C."/>
            <person name="Kim K.K."/>
            <person name="Kim J.S."/>
            <person name="Kim D.S."/>
            <person name="Ko S.H."/>
            <person name="Yang S.H."/>
            <person name="Lee J.S."/>
        </authorList>
    </citation>
    <scope>NUCLEOTIDE SEQUENCE [LARGE SCALE GENOMIC DNA]</scope>
    <source>
        <strain evidence="3 4">KCTC 33723</strain>
    </source>
</reference>